<dbReference type="PANTHER" id="PTHR42839">
    <property type="entry name" value="ISOCHORISMATE SYNTHASE ENTC"/>
    <property type="match status" value="1"/>
</dbReference>
<dbReference type="InterPro" id="IPR005801">
    <property type="entry name" value="ADC_synthase"/>
</dbReference>
<dbReference type="PANTHER" id="PTHR42839:SF2">
    <property type="entry name" value="ISOCHORISMATE SYNTHASE ENTC"/>
    <property type="match status" value="1"/>
</dbReference>
<organism evidence="2 3">
    <name type="scientific">Fluviispira multicolorata</name>
    <dbReference type="NCBI Taxonomy" id="2654512"/>
    <lineage>
        <taxon>Bacteria</taxon>
        <taxon>Pseudomonadati</taxon>
        <taxon>Bdellovibrionota</taxon>
        <taxon>Oligoflexia</taxon>
        <taxon>Silvanigrellales</taxon>
        <taxon>Silvanigrellaceae</taxon>
        <taxon>Fluviispira</taxon>
    </lineage>
</organism>
<dbReference type="RefSeq" id="WP_152212943.1">
    <property type="nucleotide sequence ID" value="NZ_WFLN01000006.1"/>
</dbReference>
<evidence type="ECO:0000313" key="2">
    <source>
        <dbReference type="EMBL" id="KAB8031017.1"/>
    </source>
</evidence>
<proteinExistence type="predicted"/>
<dbReference type="AlphaFoldDB" id="A0A833JD96"/>
<name>A0A833JD96_9BACT</name>
<dbReference type="InterPro" id="IPR015890">
    <property type="entry name" value="Chorismate_C"/>
</dbReference>
<dbReference type="Gene3D" id="3.60.120.10">
    <property type="entry name" value="Anthranilate synthase"/>
    <property type="match status" value="1"/>
</dbReference>
<accession>A0A833JD96</accession>
<dbReference type="Pfam" id="PF00425">
    <property type="entry name" value="Chorismate_bind"/>
    <property type="match status" value="1"/>
</dbReference>
<gene>
    <name evidence="2" type="ORF">GCL57_08600</name>
</gene>
<reference evidence="2 3" key="1">
    <citation type="submission" date="2019-10" db="EMBL/GenBank/DDBJ databases">
        <title>New genus of Silvanigrellaceae.</title>
        <authorList>
            <person name="Pitt A."/>
            <person name="Hahn M.W."/>
        </authorList>
    </citation>
    <scope>NUCLEOTIDE SEQUENCE [LARGE SCALE GENOMIC DNA]</scope>
    <source>
        <strain evidence="2 3">33A1-SZDP</strain>
    </source>
</reference>
<comment type="caution">
    <text evidence="2">The sequence shown here is derived from an EMBL/GenBank/DDBJ whole genome shotgun (WGS) entry which is preliminary data.</text>
</comment>
<dbReference type="EMBL" id="WFLN01000006">
    <property type="protein sequence ID" value="KAB8031017.1"/>
    <property type="molecule type" value="Genomic_DNA"/>
</dbReference>
<dbReference type="Proteomes" id="UP000442694">
    <property type="component" value="Unassembled WGS sequence"/>
</dbReference>
<evidence type="ECO:0000259" key="1">
    <source>
        <dbReference type="Pfam" id="PF00425"/>
    </source>
</evidence>
<sequence>MNENFLQHFLNYGFFIGDLNENRIWCMTSSIKNSSSIKNNSFPFFYLNNFFSNKKNPFYKGSFFQEFSIDEFQKIIDKESELKPKIIWKDIDKKFYLEQYSSLKKEISLRILKKGVPYSFQRGKSKLNNANKIYLLKNILKKRKQSSSFIYGFWNKEEGFMGTTPELLFIQKNNSIKTIALAGTIANDKNADKNNFLNDQKMNNEHSYVIHGMKETLSKYGNFSIGQTHLLELPKLIHLKTDISIDLFQTSEFNYEAFLKELHPTAALGTLPKYSKSKWLSSFETSKNNRGYFAAPFGVILNANNSIFISTIRGIQWKRENLNVSAGGGVIQESVFENEWNEITTKISSIRDNLGLNCEL</sequence>
<evidence type="ECO:0000313" key="3">
    <source>
        <dbReference type="Proteomes" id="UP000442694"/>
    </source>
</evidence>
<protein>
    <recommendedName>
        <fullName evidence="1">Chorismate-utilising enzyme C-terminal domain-containing protein</fullName>
    </recommendedName>
</protein>
<feature type="domain" description="Chorismate-utilising enzyme C-terminal" evidence="1">
    <location>
        <begin position="96"/>
        <end position="346"/>
    </location>
</feature>
<keyword evidence="3" id="KW-1185">Reference proteome</keyword>
<dbReference type="SUPFAM" id="SSF56322">
    <property type="entry name" value="ADC synthase"/>
    <property type="match status" value="1"/>
</dbReference>